<proteinExistence type="predicted"/>
<dbReference type="Proteomes" id="UP001189429">
    <property type="component" value="Unassembled WGS sequence"/>
</dbReference>
<evidence type="ECO:0000313" key="3">
    <source>
        <dbReference type="Proteomes" id="UP001189429"/>
    </source>
</evidence>
<protein>
    <recommendedName>
        <fullName evidence="4">SnoaL-like domain-containing protein</fullName>
    </recommendedName>
</protein>
<name>A0ABN9PB04_9DINO</name>
<feature type="region of interest" description="Disordered" evidence="1">
    <location>
        <begin position="1"/>
        <end position="22"/>
    </location>
</feature>
<comment type="caution">
    <text evidence="2">The sequence shown here is derived from an EMBL/GenBank/DDBJ whole genome shotgun (WGS) entry which is preliminary data.</text>
</comment>
<organism evidence="2 3">
    <name type="scientific">Prorocentrum cordatum</name>
    <dbReference type="NCBI Taxonomy" id="2364126"/>
    <lineage>
        <taxon>Eukaryota</taxon>
        <taxon>Sar</taxon>
        <taxon>Alveolata</taxon>
        <taxon>Dinophyceae</taxon>
        <taxon>Prorocentrales</taxon>
        <taxon>Prorocentraceae</taxon>
        <taxon>Prorocentrum</taxon>
    </lineage>
</organism>
<sequence length="238" mass="24904">APLQPHQGGVREPPGGASGAAMGAARARRAGAVAAGQGCRVAVPAAALAALAAAAALRPGAAGAFAPPPRALGRRRALAAAGLVLAPVLPGPCLAAGPEEGKRRGLPADELAAIVREDLVKRQFLATADFTRSVYDESCIFTDEIDAYPIDKFVQGTQKLFVAEESNVNLVGDVEVLDGGRALQFRFDETLAVNLPLVHPKWLVKGTCTLTRGDDGLITAYRERWDQTPLEVILNTRL</sequence>
<evidence type="ECO:0000256" key="1">
    <source>
        <dbReference type="SAM" id="MobiDB-lite"/>
    </source>
</evidence>
<feature type="non-terminal residue" evidence="2">
    <location>
        <position position="1"/>
    </location>
</feature>
<reference evidence="2" key="1">
    <citation type="submission" date="2023-10" db="EMBL/GenBank/DDBJ databases">
        <authorList>
            <person name="Chen Y."/>
            <person name="Shah S."/>
            <person name="Dougan E. K."/>
            <person name="Thang M."/>
            <person name="Chan C."/>
        </authorList>
    </citation>
    <scope>NUCLEOTIDE SEQUENCE [LARGE SCALE GENOMIC DNA]</scope>
</reference>
<evidence type="ECO:0008006" key="4">
    <source>
        <dbReference type="Google" id="ProtNLM"/>
    </source>
</evidence>
<dbReference type="EMBL" id="CAUYUJ010000336">
    <property type="protein sequence ID" value="CAK0789979.1"/>
    <property type="molecule type" value="Genomic_DNA"/>
</dbReference>
<evidence type="ECO:0000313" key="2">
    <source>
        <dbReference type="EMBL" id="CAK0789979.1"/>
    </source>
</evidence>
<accession>A0ABN9PB04</accession>
<gene>
    <name evidence="2" type="ORF">PCOR1329_LOCUS1373</name>
</gene>
<keyword evidence="3" id="KW-1185">Reference proteome</keyword>